<comment type="caution">
    <text evidence="2">The sequence shown here is derived from an EMBL/GenBank/DDBJ whole genome shotgun (WGS) entry which is preliminary data.</text>
</comment>
<dbReference type="OrthoDB" id="5989194at2759"/>
<protein>
    <submittedName>
        <fullName evidence="2">Uncharacterized protein</fullName>
    </submittedName>
</protein>
<dbReference type="Proteomes" id="UP000593567">
    <property type="component" value="Unassembled WGS sequence"/>
</dbReference>
<dbReference type="AlphaFoldDB" id="A0A7J7KTS9"/>
<dbReference type="Pfam" id="PF03564">
    <property type="entry name" value="DUF1759"/>
    <property type="match status" value="1"/>
</dbReference>
<name>A0A7J7KTS9_BUGNE</name>
<feature type="compositionally biased region" description="Polar residues" evidence="1">
    <location>
        <begin position="208"/>
        <end position="219"/>
    </location>
</feature>
<keyword evidence="3" id="KW-1185">Reference proteome</keyword>
<evidence type="ECO:0000256" key="1">
    <source>
        <dbReference type="SAM" id="MobiDB-lite"/>
    </source>
</evidence>
<dbReference type="EMBL" id="VXIV02000018">
    <property type="protein sequence ID" value="KAF6041602.1"/>
    <property type="molecule type" value="Genomic_DNA"/>
</dbReference>
<feature type="region of interest" description="Disordered" evidence="1">
    <location>
        <begin position="200"/>
        <end position="219"/>
    </location>
</feature>
<dbReference type="InterPro" id="IPR005312">
    <property type="entry name" value="DUF1759"/>
</dbReference>
<reference evidence="2" key="1">
    <citation type="submission" date="2020-06" db="EMBL/GenBank/DDBJ databases">
        <title>Draft genome of Bugula neritina, a colonial animal packing powerful symbionts and potential medicines.</title>
        <authorList>
            <person name="Rayko M."/>
        </authorList>
    </citation>
    <scope>NUCLEOTIDE SEQUENCE [LARGE SCALE GENOMIC DNA]</scope>
    <source>
        <strain evidence="2">Kwan_BN1</strain>
    </source>
</reference>
<gene>
    <name evidence="2" type="ORF">EB796_000115</name>
</gene>
<evidence type="ECO:0000313" key="3">
    <source>
        <dbReference type="Proteomes" id="UP000593567"/>
    </source>
</evidence>
<evidence type="ECO:0000313" key="2">
    <source>
        <dbReference type="EMBL" id="KAF6041602.1"/>
    </source>
</evidence>
<organism evidence="2 3">
    <name type="scientific">Bugula neritina</name>
    <name type="common">Brown bryozoan</name>
    <name type="synonym">Sertularia neritina</name>
    <dbReference type="NCBI Taxonomy" id="10212"/>
    <lineage>
        <taxon>Eukaryota</taxon>
        <taxon>Metazoa</taxon>
        <taxon>Spiralia</taxon>
        <taxon>Lophotrochozoa</taxon>
        <taxon>Bryozoa</taxon>
        <taxon>Gymnolaemata</taxon>
        <taxon>Cheilostomatida</taxon>
        <taxon>Flustrina</taxon>
        <taxon>Buguloidea</taxon>
        <taxon>Bugulidae</taxon>
        <taxon>Bugula</taxon>
    </lineage>
</organism>
<sequence>METERIVTEMKEERSRLKARLTTATKRLSSSNQTNLEQSRKELEDIYQALLTVDFQYTKMVENDDTFSSYRTVSGLNLNEYLENIEGIYKGAIKSCFHHLAEHVETYIKTADVILFSYENGEGDKELFIYKAELHLTNSVALLDFSAYHKDFDLSNLYDCIFKLRQAIKVCKCDLTGDQYFGQTKSPQPQPRISRVSFDTQEHGGGIAQSTSFSPSLESRNNNLAGYRSASQGRLSNFDTSVVSTYKNGSSRASGYPLPDLNSDENSKLSSGSTFRRSKFIKVPLPTFSGDRRAWVDFRSIWRKHADCEYDDDIERAWALKSCLKDKALDVVKPILVTQEGAYARMWNRLDEIYCDVSLNIQCVHSDLKKLRPVPEGDLMGLIKFVDQVELSYSQLGEVAQVNSVTMPMVDELCDLLPVPIRKEWMKIYRAASLEEKVHPFLCS</sequence>
<accession>A0A7J7KTS9</accession>
<feature type="region of interest" description="Disordered" evidence="1">
    <location>
        <begin position="248"/>
        <end position="271"/>
    </location>
</feature>
<proteinExistence type="predicted"/>